<dbReference type="EMBL" id="CP059378">
    <property type="protein sequence ID" value="QLY79546.1"/>
    <property type="molecule type" value="Genomic_DNA"/>
</dbReference>
<dbReference type="Gene3D" id="3.30.1330.30">
    <property type="match status" value="1"/>
</dbReference>
<dbReference type="Pfam" id="PF01248">
    <property type="entry name" value="Ribosomal_L7Ae"/>
    <property type="match status" value="1"/>
</dbReference>
<dbReference type="AlphaFoldDB" id="A0A7D6VQ29"/>
<evidence type="ECO:0000259" key="1">
    <source>
        <dbReference type="Pfam" id="PF01248"/>
    </source>
</evidence>
<organism evidence="2 3">
    <name type="scientific">Clostridium intestinale</name>
    <dbReference type="NCBI Taxonomy" id="36845"/>
    <lineage>
        <taxon>Bacteria</taxon>
        <taxon>Bacillati</taxon>
        <taxon>Bacillota</taxon>
        <taxon>Clostridia</taxon>
        <taxon>Eubacteriales</taxon>
        <taxon>Clostridiaceae</taxon>
        <taxon>Clostridium</taxon>
    </lineage>
</organism>
<dbReference type="Proteomes" id="UP000512286">
    <property type="component" value="Chromosome"/>
</dbReference>
<dbReference type="InterPro" id="IPR004038">
    <property type="entry name" value="Ribosomal_eL8/eL30/eS12/Gad45"/>
</dbReference>
<dbReference type="InterPro" id="IPR029064">
    <property type="entry name" value="Ribosomal_eL30-like_sf"/>
</dbReference>
<dbReference type="RefSeq" id="WP_021800149.1">
    <property type="nucleotide sequence ID" value="NZ_CP059378.1"/>
</dbReference>
<name>A0A7D6VQ29_9CLOT</name>
<accession>A0A7D6VQ29</accession>
<proteinExistence type="predicted"/>
<evidence type="ECO:0000313" key="2">
    <source>
        <dbReference type="EMBL" id="QLY79546.1"/>
    </source>
</evidence>
<reference evidence="2 3" key="1">
    <citation type="submission" date="2020-07" db="EMBL/GenBank/DDBJ databases">
        <title>Electron transfer.</title>
        <authorList>
            <person name="Huang L."/>
            <person name="Liu X."/>
            <person name="Zhou S."/>
        </authorList>
    </citation>
    <scope>NUCLEOTIDE SEQUENCE [LARGE SCALE GENOMIC DNA]</scope>
    <source>
        <strain evidence="2 3">Lx1</strain>
    </source>
</reference>
<dbReference type="KEGG" id="cint:HZF06_21325"/>
<evidence type="ECO:0000313" key="3">
    <source>
        <dbReference type="Proteomes" id="UP000512286"/>
    </source>
</evidence>
<protein>
    <submittedName>
        <fullName evidence="2">Ribosomal L7Ae/L30e/S12e/Gadd45 family protein</fullName>
    </submittedName>
</protein>
<dbReference type="SUPFAM" id="SSF55315">
    <property type="entry name" value="L30e-like"/>
    <property type="match status" value="1"/>
</dbReference>
<feature type="domain" description="Ribosomal protein eL8/eL30/eS12/Gadd45" evidence="1">
    <location>
        <begin position="11"/>
        <end position="76"/>
    </location>
</feature>
<sequence>MIDRLIGKKLIGIKQCAKAMKNGSGTTLYVAKDSDERLILPLIELATEKNIQINYVDTMRDLGKMCSIEVGATSALMLE</sequence>
<gene>
    <name evidence="2" type="ORF">HZF06_21325</name>
</gene>